<keyword evidence="3" id="KW-1185">Reference proteome</keyword>
<feature type="transmembrane region" description="Helical" evidence="1">
    <location>
        <begin position="38"/>
        <end position="56"/>
    </location>
</feature>
<evidence type="ECO:0008006" key="4">
    <source>
        <dbReference type="Google" id="ProtNLM"/>
    </source>
</evidence>
<name>A0A845AD47_9SPHN</name>
<protein>
    <recommendedName>
        <fullName evidence="4">Peptidoglycan polymerase</fullName>
    </recommendedName>
</protein>
<reference evidence="2 3" key="1">
    <citation type="submission" date="2019-12" db="EMBL/GenBank/DDBJ databases">
        <title>Genomic-based taxomic classification of the family Erythrobacteraceae.</title>
        <authorList>
            <person name="Xu L."/>
        </authorList>
    </citation>
    <scope>NUCLEOTIDE SEQUENCE [LARGE SCALE GENOMIC DNA]</scope>
    <source>
        <strain evidence="2 3">KEMB 9005-328</strain>
    </source>
</reference>
<gene>
    <name evidence="2" type="ORF">GRI58_01050</name>
</gene>
<organism evidence="2 3">
    <name type="scientific">Qipengyuania algicida</name>
    <dbReference type="NCBI Taxonomy" id="1836209"/>
    <lineage>
        <taxon>Bacteria</taxon>
        <taxon>Pseudomonadati</taxon>
        <taxon>Pseudomonadota</taxon>
        <taxon>Alphaproteobacteria</taxon>
        <taxon>Sphingomonadales</taxon>
        <taxon>Erythrobacteraceae</taxon>
        <taxon>Qipengyuania</taxon>
    </lineage>
</organism>
<feature type="transmembrane region" description="Helical" evidence="1">
    <location>
        <begin position="229"/>
        <end position="246"/>
    </location>
</feature>
<sequence length="279" mass="28864">MGNPIAQRKLVTIYASAALAVPVLSGLAYLWHFNAPSTYLAVNAGALVIGGLAIALTPAPPAGNARRIVFAVLLALLFVPLFTGPQINHVARWLPLGPFALHVGALVVPSLVVLASMEERDAPFILAVALFAVSLQPDMATGAALMLAAVGLCVGTQDWKLVVFAIVAFVTSLVMAVHGELPAQPFVEHVLTSLVMESPFAALGLFAAQLACFLIILYALPAAEQGRRALAGSFFGFAVAAVFSNYPSVLIGYGAAPILGYGLALGLLAGTAPRTAIRV</sequence>
<evidence type="ECO:0000313" key="3">
    <source>
        <dbReference type="Proteomes" id="UP000439780"/>
    </source>
</evidence>
<dbReference type="Proteomes" id="UP000439780">
    <property type="component" value="Unassembled WGS sequence"/>
</dbReference>
<feature type="transmembrane region" description="Helical" evidence="1">
    <location>
        <begin position="68"/>
        <end position="87"/>
    </location>
</feature>
<feature type="transmembrane region" description="Helical" evidence="1">
    <location>
        <begin position="161"/>
        <end position="179"/>
    </location>
</feature>
<accession>A0A845AD47</accession>
<feature type="transmembrane region" description="Helical" evidence="1">
    <location>
        <begin position="123"/>
        <end position="154"/>
    </location>
</feature>
<dbReference type="OrthoDB" id="5520726at2"/>
<evidence type="ECO:0000256" key="1">
    <source>
        <dbReference type="SAM" id="Phobius"/>
    </source>
</evidence>
<comment type="caution">
    <text evidence="2">The sequence shown here is derived from an EMBL/GenBank/DDBJ whole genome shotgun (WGS) entry which is preliminary data.</text>
</comment>
<keyword evidence="1" id="KW-0472">Membrane</keyword>
<keyword evidence="1" id="KW-0812">Transmembrane</keyword>
<keyword evidence="1" id="KW-1133">Transmembrane helix</keyword>
<dbReference type="RefSeq" id="WP_160751698.1">
    <property type="nucleotide sequence ID" value="NZ_WTYA01000001.1"/>
</dbReference>
<feature type="transmembrane region" description="Helical" evidence="1">
    <location>
        <begin position="199"/>
        <end position="220"/>
    </location>
</feature>
<feature type="transmembrane region" description="Helical" evidence="1">
    <location>
        <begin position="99"/>
        <end position="117"/>
    </location>
</feature>
<feature type="transmembrane region" description="Helical" evidence="1">
    <location>
        <begin position="12"/>
        <end position="31"/>
    </location>
</feature>
<proteinExistence type="predicted"/>
<feature type="transmembrane region" description="Helical" evidence="1">
    <location>
        <begin position="258"/>
        <end position="277"/>
    </location>
</feature>
<dbReference type="AlphaFoldDB" id="A0A845AD47"/>
<evidence type="ECO:0000313" key="2">
    <source>
        <dbReference type="EMBL" id="MXP27407.1"/>
    </source>
</evidence>
<dbReference type="EMBL" id="WTYA01000001">
    <property type="protein sequence ID" value="MXP27407.1"/>
    <property type="molecule type" value="Genomic_DNA"/>
</dbReference>